<dbReference type="GO" id="GO:0004674">
    <property type="term" value="F:protein serine/threonine kinase activity"/>
    <property type="evidence" value="ECO:0007669"/>
    <property type="project" value="UniProtKB-KW"/>
</dbReference>
<organism evidence="10 11">
    <name type="scientific">Escallonia rubra</name>
    <dbReference type="NCBI Taxonomy" id="112253"/>
    <lineage>
        <taxon>Eukaryota</taxon>
        <taxon>Viridiplantae</taxon>
        <taxon>Streptophyta</taxon>
        <taxon>Embryophyta</taxon>
        <taxon>Tracheophyta</taxon>
        <taxon>Spermatophyta</taxon>
        <taxon>Magnoliopsida</taxon>
        <taxon>eudicotyledons</taxon>
        <taxon>Gunneridae</taxon>
        <taxon>Pentapetalae</taxon>
        <taxon>asterids</taxon>
        <taxon>campanulids</taxon>
        <taxon>Escalloniales</taxon>
        <taxon>Escalloniaceae</taxon>
        <taxon>Escallonia</taxon>
    </lineage>
</organism>
<keyword evidence="5" id="KW-0418">Kinase</keyword>
<keyword evidence="2" id="KW-0723">Serine/threonine-protein kinase</keyword>
<evidence type="ECO:0000256" key="1">
    <source>
        <dbReference type="ARBA" id="ARBA00012513"/>
    </source>
</evidence>
<evidence type="ECO:0000256" key="2">
    <source>
        <dbReference type="ARBA" id="ARBA00022527"/>
    </source>
</evidence>
<keyword evidence="4" id="KW-0547">Nucleotide-binding</keyword>
<keyword evidence="3" id="KW-0808">Transferase</keyword>
<comment type="caution">
    <text evidence="10">The sequence shown here is derived from an EMBL/GenBank/DDBJ whole genome shotgun (WGS) entry which is preliminary data.</text>
</comment>
<evidence type="ECO:0000256" key="8">
    <source>
        <dbReference type="ARBA" id="ARBA00048679"/>
    </source>
</evidence>
<dbReference type="Pfam" id="PF00069">
    <property type="entry name" value="Pkinase"/>
    <property type="match status" value="1"/>
</dbReference>
<dbReference type="SUPFAM" id="SSF56112">
    <property type="entry name" value="Protein kinase-like (PK-like)"/>
    <property type="match status" value="1"/>
</dbReference>
<dbReference type="InterPro" id="IPR008271">
    <property type="entry name" value="Ser/Thr_kinase_AS"/>
</dbReference>
<evidence type="ECO:0000256" key="6">
    <source>
        <dbReference type="ARBA" id="ARBA00022840"/>
    </source>
</evidence>
<dbReference type="EC" id="2.7.11.1" evidence="1"/>
<comment type="catalytic activity">
    <reaction evidence="7">
        <text>L-threonyl-[protein] + ATP = O-phospho-L-threonyl-[protein] + ADP + H(+)</text>
        <dbReference type="Rhea" id="RHEA:46608"/>
        <dbReference type="Rhea" id="RHEA-COMP:11060"/>
        <dbReference type="Rhea" id="RHEA-COMP:11605"/>
        <dbReference type="ChEBI" id="CHEBI:15378"/>
        <dbReference type="ChEBI" id="CHEBI:30013"/>
        <dbReference type="ChEBI" id="CHEBI:30616"/>
        <dbReference type="ChEBI" id="CHEBI:61977"/>
        <dbReference type="ChEBI" id="CHEBI:456216"/>
        <dbReference type="EC" id="2.7.11.1"/>
    </reaction>
</comment>
<evidence type="ECO:0000313" key="11">
    <source>
        <dbReference type="Proteomes" id="UP001187471"/>
    </source>
</evidence>
<evidence type="ECO:0000256" key="3">
    <source>
        <dbReference type="ARBA" id="ARBA00022679"/>
    </source>
</evidence>
<gene>
    <name evidence="10" type="ORF">RJ640_000785</name>
</gene>
<name>A0AA88UPA3_9ASTE</name>
<feature type="non-terminal residue" evidence="10">
    <location>
        <position position="122"/>
    </location>
</feature>
<evidence type="ECO:0000256" key="4">
    <source>
        <dbReference type="ARBA" id="ARBA00022741"/>
    </source>
</evidence>
<dbReference type="FunFam" id="1.10.510.10:FF:001023">
    <property type="entry name" value="Os07g0541700 protein"/>
    <property type="match status" value="1"/>
</dbReference>
<dbReference type="InterPro" id="IPR052059">
    <property type="entry name" value="CR_Ser/Thr_kinase"/>
</dbReference>
<dbReference type="InterPro" id="IPR011009">
    <property type="entry name" value="Kinase-like_dom_sf"/>
</dbReference>
<proteinExistence type="predicted"/>
<keyword evidence="11" id="KW-1185">Reference proteome</keyword>
<evidence type="ECO:0000313" key="10">
    <source>
        <dbReference type="EMBL" id="KAK2988468.1"/>
    </source>
</evidence>
<dbReference type="EMBL" id="JAVXUO010000867">
    <property type="protein sequence ID" value="KAK2988468.1"/>
    <property type="molecule type" value="Genomic_DNA"/>
</dbReference>
<dbReference type="PROSITE" id="PS50011">
    <property type="entry name" value="PROTEIN_KINASE_DOM"/>
    <property type="match status" value="1"/>
</dbReference>
<evidence type="ECO:0000259" key="9">
    <source>
        <dbReference type="PROSITE" id="PS50011"/>
    </source>
</evidence>
<dbReference type="Proteomes" id="UP001187471">
    <property type="component" value="Unassembled WGS sequence"/>
</dbReference>
<accession>A0AA88UPA3</accession>
<dbReference type="PANTHER" id="PTHR47973">
    <property type="entry name" value="CYSTEINE-RICH RECEPTOR-LIKE PROTEIN KINASE 3"/>
    <property type="match status" value="1"/>
</dbReference>
<keyword evidence="6" id="KW-0067">ATP-binding</keyword>
<reference evidence="10" key="1">
    <citation type="submission" date="2022-12" db="EMBL/GenBank/DDBJ databases">
        <title>Draft genome assemblies for two species of Escallonia (Escalloniales).</title>
        <authorList>
            <person name="Chanderbali A."/>
            <person name="Dervinis C."/>
            <person name="Anghel I."/>
            <person name="Soltis D."/>
            <person name="Soltis P."/>
            <person name="Zapata F."/>
        </authorList>
    </citation>
    <scope>NUCLEOTIDE SEQUENCE</scope>
    <source>
        <strain evidence="10">UCBG92.1500</strain>
        <tissue evidence="10">Leaf</tissue>
    </source>
</reference>
<dbReference type="InterPro" id="IPR000719">
    <property type="entry name" value="Prot_kinase_dom"/>
</dbReference>
<feature type="domain" description="Protein kinase" evidence="9">
    <location>
        <begin position="1"/>
        <end position="122"/>
    </location>
</feature>
<dbReference type="PROSITE" id="PS00108">
    <property type="entry name" value="PROTEIN_KINASE_ST"/>
    <property type="match status" value="1"/>
</dbReference>
<evidence type="ECO:0000256" key="7">
    <source>
        <dbReference type="ARBA" id="ARBA00047899"/>
    </source>
</evidence>
<dbReference type="Gene3D" id="1.10.510.10">
    <property type="entry name" value="Transferase(Phosphotransferase) domain 1"/>
    <property type="match status" value="1"/>
</dbReference>
<sequence length="122" mass="13744">MESKGYTGARFSLKLDWKTRYEIYLGIAKGLKYLREESGLKIVHRDIKAHNILLGRTDGNLKAKISHFGLAMLCEEGNEILVCRVAGTNGYLAPEYAMRGILSQKADVYSFGFTALEFSYLK</sequence>
<comment type="catalytic activity">
    <reaction evidence="8">
        <text>L-seryl-[protein] + ATP = O-phospho-L-seryl-[protein] + ADP + H(+)</text>
        <dbReference type="Rhea" id="RHEA:17989"/>
        <dbReference type="Rhea" id="RHEA-COMP:9863"/>
        <dbReference type="Rhea" id="RHEA-COMP:11604"/>
        <dbReference type="ChEBI" id="CHEBI:15378"/>
        <dbReference type="ChEBI" id="CHEBI:29999"/>
        <dbReference type="ChEBI" id="CHEBI:30616"/>
        <dbReference type="ChEBI" id="CHEBI:83421"/>
        <dbReference type="ChEBI" id="CHEBI:456216"/>
        <dbReference type="EC" id="2.7.11.1"/>
    </reaction>
</comment>
<dbReference type="AlphaFoldDB" id="A0AA88UPA3"/>
<dbReference type="GO" id="GO:0005524">
    <property type="term" value="F:ATP binding"/>
    <property type="evidence" value="ECO:0007669"/>
    <property type="project" value="UniProtKB-KW"/>
</dbReference>
<evidence type="ECO:0000256" key="5">
    <source>
        <dbReference type="ARBA" id="ARBA00022777"/>
    </source>
</evidence>
<protein>
    <recommendedName>
        <fullName evidence="1">non-specific serine/threonine protein kinase</fullName>
        <ecNumber evidence="1">2.7.11.1</ecNumber>
    </recommendedName>
</protein>